<dbReference type="NCBIfam" id="NF011071">
    <property type="entry name" value="PRK14501.1"/>
    <property type="match status" value="1"/>
</dbReference>
<evidence type="ECO:0000256" key="4">
    <source>
        <dbReference type="ARBA" id="ARBA00022676"/>
    </source>
</evidence>
<evidence type="ECO:0000256" key="7">
    <source>
        <dbReference type="ARBA" id="ARBA00029654"/>
    </source>
</evidence>
<dbReference type="Proteomes" id="UP000187283">
    <property type="component" value="Unassembled WGS sequence"/>
</dbReference>
<dbReference type="FunFam" id="3.40.50.2000:FF:000007">
    <property type="entry name" value="Trehalose-6-phosphate synthase"/>
    <property type="match status" value="1"/>
</dbReference>
<dbReference type="EMBL" id="LSSN01000257">
    <property type="protein sequence ID" value="OMJ24900.1"/>
    <property type="molecule type" value="Genomic_DNA"/>
</dbReference>
<dbReference type="OrthoDB" id="755951at2759"/>
<dbReference type="SUPFAM" id="SSF56784">
    <property type="entry name" value="HAD-like"/>
    <property type="match status" value="1"/>
</dbReference>
<dbReference type="SUPFAM" id="SSF53756">
    <property type="entry name" value="UDP-Glycosyltransferase/glycogen phosphorylase"/>
    <property type="match status" value="1"/>
</dbReference>
<evidence type="ECO:0000256" key="1">
    <source>
        <dbReference type="ARBA" id="ARBA00005409"/>
    </source>
</evidence>
<evidence type="ECO:0000313" key="11">
    <source>
        <dbReference type="Proteomes" id="UP000187283"/>
    </source>
</evidence>
<evidence type="ECO:0000256" key="8">
    <source>
        <dbReference type="ARBA" id="ARBA00048039"/>
    </source>
</evidence>
<dbReference type="STRING" id="133412.A0A1R1YDE6"/>
<organism evidence="10 11">
    <name type="scientific">Smittium culicis</name>
    <dbReference type="NCBI Taxonomy" id="133412"/>
    <lineage>
        <taxon>Eukaryota</taxon>
        <taxon>Fungi</taxon>
        <taxon>Fungi incertae sedis</taxon>
        <taxon>Zoopagomycota</taxon>
        <taxon>Kickxellomycotina</taxon>
        <taxon>Harpellomycetes</taxon>
        <taxon>Harpellales</taxon>
        <taxon>Legeriomycetaceae</taxon>
        <taxon>Smittium</taxon>
    </lineage>
</organism>
<dbReference type="InterPro" id="IPR023214">
    <property type="entry name" value="HAD_sf"/>
</dbReference>
<evidence type="ECO:0000313" key="10">
    <source>
        <dbReference type="EMBL" id="OMJ24900.1"/>
    </source>
</evidence>
<dbReference type="EC" id="2.4.1.15" evidence="3"/>
<dbReference type="Pfam" id="PF00982">
    <property type="entry name" value="Glyco_transf_20"/>
    <property type="match status" value="1"/>
</dbReference>
<name>A0A1R1YDE6_9FUNG</name>
<evidence type="ECO:0000256" key="6">
    <source>
        <dbReference type="ARBA" id="ARBA00024331"/>
    </source>
</evidence>
<comment type="similarity">
    <text evidence="2">Belongs to the glycosyltransferase 20 family.</text>
</comment>
<dbReference type="PANTHER" id="PTHR10788">
    <property type="entry name" value="TREHALOSE-6-PHOSPHATE SYNTHASE"/>
    <property type="match status" value="1"/>
</dbReference>
<dbReference type="NCBIfam" id="TIGR02400">
    <property type="entry name" value="trehalose_OtsA"/>
    <property type="match status" value="1"/>
</dbReference>
<comment type="pathway">
    <text evidence="6">Carbohydrate biosynthesis.</text>
</comment>
<dbReference type="GO" id="GO:0005946">
    <property type="term" value="C:alpha,alpha-trehalose-phosphate synthase complex (UDP-forming)"/>
    <property type="evidence" value="ECO:0007669"/>
    <property type="project" value="TreeGrafter"/>
</dbReference>
<evidence type="ECO:0000256" key="3">
    <source>
        <dbReference type="ARBA" id="ARBA00012538"/>
    </source>
</evidence>
<dbReference type="InterPro" id="IPR012766">
    <property type="entry name" value="Trehalose_OtsA"/>
</dbReference>
<accession>A0A1R1YDE6</accession>
<dbReference type="InterPro" id="IPR001830">
    <property type="entry name" value="Glyco_trans_20"/>
</dbReference>
<comment type="caution">
    <text evidence="10">The sequence shown here is derived from an EMBL/GenBank/DDBJ whole genome shotgun (WGS) entry which is preliminary data.</text>
</comment>
<dbReference type="InterPro" id="IPR036412">
    <property type="entry name" value="HAD-like_sf"/>
</dbReference>
<evidence type="ECO:0000256" key="2">
    <source>
        <dbReference type="ARBA" id="ARBA00008799"/>
    </source>
</evidence>
<dbReference type="GO" id="GO:0004805">
    <property type="term" value="F:trehalose-phosphatase activity"/>
    <property type="evidence" value="ECO:0007669"/>
    <property type="project" value="TreeGrafter"/>
</dbReference>
<comment type="catalytic activity">
    <reaction evidence="8">
        <text>D-glucose 6-phosphate + UDP-alpha-D-glucose = alpha,alpha-trehalose 6-phosphate + UDP + H(+)</text>
        <dbReference type="Rhea" id="RHEA:18889"/>
        <dbReference type="ChEBI" id="CHEBI:15378"/>
        <dbReference type="ChEBI" id="CHEBI:58223"/>
        <dbReference type="ChEBI" id="CHEBI:58429"/>
        <dbReference type="ChEBI" id="CHEBI:58885"/>
        <dbReference type="ChEBI" id="CHEBI:61548"/>
        <dbReference type="EC" id="2.4.1.15"/>
    </reaction>
</comment>
<keyword evidence="5" id="KW-0808">Transferase</keyword>
<dbReference type="Gene3D" id="3.40.50.1000">
    <property type="entry name" value="HAD superfamily/HAD-like"/>
    <property type="match status" value="1"/>
</dbReference>
<protein>
    <recommendedName>
        <fullName evidence="3">alpha,alpha-trehalose-phosphate synthase (UDP-forming)</fullName>
        <ecNumber evidence="3">2.4.1.15</ecNumber>
    </recommendedName>
    <alternativeName>
        <fullName evidence="7">UDP-glucose-glucosephosphate glucosyltransferase</fullName>
    </alternativeName>
</protein>
<dbReference type="FunFam" id="3.40.50.2000:FF:000035">
    <property type="entry name" value="Trehalose-6-phosphate synthase"/>
    <property type="match status" value="1"/>
</dbReference>
<dbReference type="GO" id="GO:0005829">
    <property type="term" value="C:cytosol"/>
    <property type="evidence" value="ECO:0007669"/>
    <property type="project" value="TreeGrafter"/>
</dbReference>
<dbReference type="Gene3D" id="3.30.70.1020">
    <property type="entry name" value="Trehalose-6-phosphate phosphatase related protein, domain 2"/>
    <property type="match status" value="1"/>
</dbReference>
<comment type="similarity">
    <text evidence="1">In the N-terminal section; belongs to the glycosyltransferase 20 family.</text>
</comment>
<dbReference type="Gene3D" id="3.40.50.2000">
    <property type="entry name" value="Glycogen Phosphorylase B"/>
    <property type="match status" value="2"/>
</dbReference>
<reference evidence="10 11" key="1">
    <citation type="submission" date="2017-01" db="EMBL/GenBank/DDBJ databases">
        <authorList>
            <person name="Mah S.A."/>
            <person name="Swanson W.J."/>
            <person name="Moy G.W."/>
            <person name="Vacquier V.D."/>
        </authorList>
    </citation>
    <scope>NUCLEOTIDE SEQUENCE [LARGE SCALE GENOMIC DNA]</scope>
    <source>
        <strain evidence="10 11">GSMNP</strain>
    </source>
</reference>
<evidence type="ECO:0000256" key="5">
    <source>
        <dbReference type="ARBA" id="ARBA00022679"/>
    </source>
</evidence>
<dbReference type="AlphaFoldDB" id="A0A1R1YDE6"/>
<dbReference type="GO" id="GO:0005992">
    <property type="term" value="P:trehalose biosynthetic process"/>
    <property type="evidence" value="ECO:0007669"/>
    <property type="project" value="InterPro"/>
</dbReference>
<sequence length="785" mass="89120">MVIEFESKSKQGRLIVVSNRLPVTISQNDQTWNVTLSSGGLVTALSGLKKEIPFTWVGWPGKTFDDNDIIKINELLLKNSCVPVYLDAKTADLFYNGFSNSILWPLFHYHAGDIVFDQKSWDAYKSANESFAKVVLEIANDGDLIWVHDYHLMLLCNMLQKGLARRKKNVKIGWFLHTPFPSSEIYRALPVRHEILEGVLSADLLGFHTYDYARHFLSSCTRILGLQTTTDGVEYEGRKVKVMTFPIGIDPKVFLEAQKSTQVISRLKELETEFKDKKVIVGVDRLDYIKGVPQKFMAFESLLKKYPEYIGKVVLVQVAVPSRGDVEHYQELIVSVNELVGLINGKYGTIEYTPIHFLHKSVDIYELTSLYTRSDACLITSTRDGMNLVSYEYVACQKDRHGVLLLSEFTGAAQSLNGSLIINPWNYEEVAKSLHEALSMDESRKLNNYNTLSRYVNKYTAAHWGVSFVSELQKTTSGADLVLRVPFLTPSVAVEKFNQAKSIRPILIYYDGTLCPTYDSPSFANPTKETLRKLSNLTKVENTIVYIISGRTRAQLESWFGSLDIGLIAEHGSFYRHPKKLYSFSEQENSKISPSEDLPDSQINLLGIPIKSGNGWFRLINSLKQSWHDTIIPLFEHYTERTPGSYVEKKEINITWNYRMADDEFGLFQSNEIQINLEKILAHLPISVFIGDRYLEVKPSSVTTSSILKYILGDILSEHPDLDFLLIGCGDKAGELIFSNILKIPKYAQIEHLLTFTVGRKLTNASYYVNNHRDVLEIIESLALQ</sequence>
<keyword evidence="4" id="KW-0328">Glycosyltransferase</keyword>
<dbReference type="GO" id="GO:0003825">
    <property type="term" value="F:alpha,alpha-trehalose-phosphate synthase (UDP-forming) activity"/>
    <property type="evidence" value="ECO:0007669"/>
    <property type="project" value="UniProtKB-EC"/>
</dbReference>
<dbReference type="CDD" id="cd03788">
    <property type="entry name" value="GT20_TPS"/>
    <property type="match status" value="1"/>
</dbReference>
<dbReference type="Pfam" id="PF02358">
    <property type="entry name" value="Trehalose_PPase"/>
    <property type="match status" value="1"/>
</dbReference>
<dbReference type="InterPro" id="IPR003337">
    <property type="entry name" value="Trehalose_PPase"/>
</dbReference>
<evidence type="ECO:0000313" key="9">
    <source>
        <dbReference type="EMBL" id="OMJ17585.1"/>
    </source>
</evidence>
<dbReference type="PANTHER" id="PTHR10788:SF106">
    <property type="entry name" value="BCDNA.GH08860"/>
    <property type="match status" value="1"/>
</dbReference>
<proteinExistence type="inferred from homology"/>
<gene>
    <name evidence="10" type="ORF">AYI70_g1256</name>
    <name evidence="9" type="ORF">AYI70_g5886</name>
</gene>
<keyword evidence="11" id="KW-1185">Reference proteome</keyword>
<dbReference type="EMBL" id="LSSN01002007">
    <property type="protein sequence ID" value="OMJ17585.1"/>
    <property type="molecule type" value="Genomic_DNA"/>
</dbReference>